<comment type="caution">
    <text evidence="2">The sequence shown here is derived from an EMBL/GenBank/DDBJ whole genome shotgun (WGS) entry which is preliminary data.</text>
</comment>
<protein>
    <recommendedName>
        <fullName evidence="4">RxLR effector protein</fullName>
    </recommendedName>
</protein>
<gene>
    <name evidence="2" type="ORF">Ae201684_013481</name>
</gene>
<evidence type="ECO:0000313" key="2">
    <source>
        <dbReference type="EMBL" id="KAF0728737.1"/>
    </source>
</evidence>
<dbReference type="Proteomes" id="UP000481153">
    <property type="component" value="Unassembled WGS sequence"/>
</dbReference>
<name>A0A6G0WN11_9STRA</name>
<dbReference type="AlphaFoldDB" id="A0A6G0WN11"/>
<feature type="chain" id="PRO_5026299884" description="RxLR effector protein" evidence="1">
    <location>
        <begin position="18"/>
        <end position="145"/>
    </location>
</feature>
<keyword evidence="1" id="KW-0732">Signal</keyword>
<accession>A0A6G0WN11</accession>
<evidence type="ECO:0008006" key="4">
    <source>
        <dbReference type="Google" id="ProtNLM"/>
    </source>
</evidence>
<proteinExistence type="predicted"/>
<reference evidence="2 3" key="1">
    <citation type="submission" date="2019-07" db="EMBL/GenBank/DDBJ databases">
        <title>Genomics analysis of Aphanomyces spp. identifies a new class of oomycete effector associated with host adaptation.</title>
        <authorList>
            <person name="Gaulin E."/>
        </authorList>
    </citation>
    <scope>NUCLEOTIDE SEQUENCE [LARGE SCALE GENOMIC DNA]</scope>
    <source>
        <strain evidence="2 3">ATCC 201684</strain>
    </source>
</reference>
<evidence type="ECO:0000256" key="1">
    <source>
        <dbReference type="SAM" id="SignalP"/>
    </source>
</evidence>
<evidence type="ECO:0000313" key="3">
    <source>
        <dbReference type="Proteomes" id="UP000481153"/>
    </source>
</evidence>
<organism evidence="2 3">
    <name type="scientific">Aphanomyces euteiches</name>
    <dbReference type="NCBI Taxonomy" id="100861"/>
    <lineage>
        <taxon>Eukaryota</taxon>
        <taxon>Sar</taxon>
        <taxon>Stramenopiles</taxon>
        <taxon>Oomycota</taxon>
        <taxon>Saprolegniomycetes</taxon>
        <taxon>Saprolegniales</taxon>
        <taxon>Verrucalvaceae</taxon>
        <taxon>Aphanomyces</taxon>
    </lineage>
</organism>
<keyword evidence="3" id="KW-1185">Reference proteome</keyword>
<dbReference type="EMBL" id="VJMJ01000173">
    <property type="protein sequence ID" value="KAF0728737.1"/>
    <property type="molecule type" value="Genomic_DNA"/>
</dbReference>
<sequence>MRLFLTLALALISLTVGLHSSAEKRHYVSKDRSLLEAGAVVSGLRSGVGSIASGVGSVASGLGSVASGLGRTASGLGQAASRRWQIYKEPHPANLKGAQWADTHLDKHRQVAFGVGSPKEPNLDKYGRVINRAKGKKSPLGPKQA</sequence>
<feature type="signal peptide" evidence="1">
    <location>
        <begin position="1"/>
        <end position="17"/>
    </location>
</feature>